<reference evidence="7" key="1">
    <citation type="submission" date="2022-05" db="EMBL/GenBank/DDBJ databases">
        <authorList>
            <person name="Park J.-S."/>
        </authorList>
    </citation>
    <scope>NUCLEOTIDE SEQUENCE</scope>
    <source>
        <strain evidence="7">2012CJ41-6</strain>
    </source>
</reference>
<dbReference type="Pfam" id="PF13404">
    <property type="entry name" value="HTH_AsnC-type"/>
    <property type="match status" value="1"/>
</dbReference>
<dbReference type="InterPro" id="IPR011008">
    <property type="entry name" value="Dimeric_a/b-barrel"/>
</dbReference>
<feature type="domain" description="Transcription regulator AsnC/Lrp ligand binding" evidence="5">
    <location>
        <begin position="89"/>
        <end position="159"/>
    </location>
</feature>
<dbReference type="InterPro" id="IPR036388">
    <property type="entry name" value="WH-like_DNA-bd_sf"/>
</dbReference>
<dbReference type="SUPFAM" id="SSF46785">
    <property type="entry name" value="Winged helix' DNA-binding domain"/>
    <property type="match status" value="1"/>
</dbReference>
<dbReference type="PANTHER" id="PTHR30154">
    <property type="entry name" value="LEUCINE-RESPONSIVE REGULATORY PROTEIN"/>
    <property type="match status" value="1"/>
</dbReference>
<keyword evidence="1" id="KW-0805">Transcription regulation</keyword>
<organism evidence="7 8">
    <name type="scientific">Ruegeria spongiae</name>
    <dbReference type="NCBI Taxonomy" id="2942209"/>
    <lineage>
        <taxon>Bacteria</taxon>
        <taxon>Pseudomonadati</taxon>
        <taxon>Pseudomonadota</taxon>
        <taxon>Alphaproteobacteria</taxon>
        <taxon>Rhodobacterales</taxon>
        <taxon>Roseobacteraceae</taxon>
        <taxon>Ruegeria</taxon>
    </lineage>
</organism>
<dbReference type="InterPro" id="IPR019887">
    <property type="entry name" value="Tscrpt_reg_AsnC/Lrp_C"/>
</dbReference>
<dbReference type="Pfam" id="PF01037">
    <property type="entry name" value="AsnC_trans_reg"/>
    <property type="match status" value="1"/>
</dbReference>
<keyword evidence="8" id="KW-1185">Reference proteome</keyword>
<evidence type="ECO:0000259" key="5">
    <source>
        <dbReference type="Pfam" id="PF01037"/>
    </source>
</evidence>
<dbReference type="Proteomes" id="UP001203880">
    <property type="component" value="Unassembled WGS sequence"/>
</dbReference>
<dbReference type="InterPro" id="IPR000485">
    <property type="entry name" value="AsnC-type_HTH_dom"/>
</dbReference>
<dbReference type="InterPro" id="IPR036390">
    <property type="entry name" value="WH_DNA-bd_sf"/>
</dbReference>
<dbReference type="SUPFAM" id="SSF54909">
    <property type="entry name" value="Dimeric alpha+beta barrel"/>
    <property type="match status" value="1"/>
</dbReference>
<evidence type="ECO:0000256" key="2">
    <source>
        <dbReference type="ARBA" id="ARBA00023125"/>
    </source>
</evidence>
<comment type="caution">
    <text evidence="7">The sequence shown here is derived from an EMBL/GenBank/DDBJ whole genome shotgun (WGS) entry which is preliminary data.</text>
</comment>
<evidence type="ECO:0000313" key="8">
    <source>
        <dbReference type="Proteomes" id="UP001203880"/>
    </source>
</evidence>
<evidence type="ECO:0000256" key="4">
    <source>
        <dbReference type="SAM" id="MobiDB-lite"/>
    </source>
</evidence>
<feature type="region of interest" description="Disordered" evidence="4">
    <location>
        <begin position="1"/>
        <end position="24"/>
    </location>
</feature>
<protein>
    <submittedName>
        <fullName evidence="7">Lrp/AsnC family transcriptional regulator</fullName>
    </submittedName>
</protein>
<keyword evidence="2" id="KW-0238">DNA-binding</keyword>
<dbReference type="Gene3D" id="3.30.70.920">
    <property type="match status" value="1"/>
</dbReference>
<feature type="domain" description="HTH asnC-type" evidence="6">
    <location>
        <begin position="28"/>
        <end position="63"/>
    </location>
</feature>
<evidence type="ECO:0000256" key="1">
    <source>
        <dbReference type="ARBA" id="ARBA00023015"/>
    </source>
</evidence>
<dbReference type="EMBL" id="JAMFMB010000040">
    <property type="protein sequence ID" value="MCL6285863.1"/>
    <property type="molecule type" value="Genomic_DNA"/>
</dbReference>
<sequence>MESNTRRNGREKQTRQRGTHSVEERLNSEIVRMLEMDGRMAFSEIAQRLKVSEGTIRNRVNGMKESGMLRIVAIADPRAAEYKADAMVCVKVAPGVTPKEVADRLNSVSSVVYILWVTGRFDLLIEIVCDEPDKMTSFLEEHIHSCEDIADAEVMLGLKNFKNQFLLKRDWDQRSDVASD</sequence>
<dbReference type="InterPro" id="IPR019888">
    <property type="entry name" value="Tscrpt_reg_AsnC-like"/>
</dbReference>
<name>A0ABT0Q7K4_9RHOB</name>
<proteinExistence type="predicted"/>
<keyword evidence="3" id="KW-0804">Transcription</keyword>
<evidence type="ECO:0000313" key="7">
    <source>
        <dbReference type="EMBL" id="MCL6285863.1"/>
    </source>
</evidence>
<dbReference type="Gene3D" id="1.10.10.10">
    <property type="entry name" value="Winged helix-like DNA-binding domain superfamily/Winged helix DNA-binding domain"/>
    <property type="match status" value="1"/>
</dbReference>
<dbReference type="PANTHER" id="PTHR30154:SF34">
    <property type="entry name" value="TRANSCRIPTIONAL REGULATOR AZLB"/>
    <property type="match status" value="1"/>
</dbReference>
<accession>A0ABT0Q7K4</accession>
<evidence type="ECO:0000256" key="3">
    <source>
        <dbReference type="ARBA" id="ARBA00023163"/>
    </source>
</evidence>
<dbReference type="PRINTS" id="PR00033">
    <property type="entry name" value="HTHASNC"/>
</dbReference>
<dbReference type="RefSeq" id="WP_249713079.1">
    <property type="nucleotide sequence ID" value="NZ_JAMFMB010000040.1"/>
</dbReference>
<evidence type="ECO:0000259" key="6">
    <source>
        <dbReference type="Pfam" id="PF13404"/>
    </source>
</evidence>
<gene>
    <name evidence="7" type="ORF">M3P21_20305</name>
</gene>
<dbReference type="SMART" id="SM00344">
    <property type="entry name" value="HTH_ASNC"/>
    <property type="match status" value="1"/>
</dbReference>